<keyword evidence="4" id="KW-0804">Transcription</keyword>
<evidence type="ECO:0000256" key="4">
    <source>
        <dbReference type="ARBA" id="ARBA00023163"/>
    </source>
</evidence>
<dbReference type="Gene3D" id="1.10.10.10">
    <property type="entry name" value="Winged helix-like DNA-binding domain superfamily/Winged helix DNA-binding domain"/>
    <property type="match status" value="1"/>
</dbReference>
<dbReference type="Proteomes" id="UP000242957">
    <property type="component" value="Unassembled WGS sequence"/>
</dbReference>
<dbReference type="PRINTS" id="PR00039">
    <property type="entry name" value="HTHLYSR"/>
</dbReference>
<evidence type="ECO:0000313" key="7">
    <source>
        <dbReference type="Proteomes" id="UP000242957"/>
    </source>
</evidence>
<accession>A0A1H0FN59</accession>
<reference evidence="7" key="1">
    <citation type="submission" date="2016-10" db="EMBL/GenBank/DDBJ databases">
        <authorList>
            <person name="Varghese N."/>
            <person name="Submissions S."/>
        </authorList>
    </citation>
    <scope>NUCLEOTIDE SEQUENCE [LARGE SCALE GENOMIC DNA]</scope>
    <source>
        <strain evidence="7">JCM 21621</strain>
    </source>
</reference>
<dbReference type="OrthoDB" id="8673707at2"/>
<evidence type="ECO:0000256" key="2">
    <source>
        <dbReference type="ARBA" id="ARBA00023015"/>
    </source>
</evidence>
<protein>
    <submittedName>
        <fullName evidence="6">DNA-binding transcriptional regulator, LysR family</fullName>
    </submittedName>
</protein>
<name>A0A1H0FN59_9PSED</name>
<dbReference type="EMBL" id="FNIJ01000006">
    <property type="protein sequence ID" value="SDN95971.1"/>
    <property type="molecule type" value="Genomic_DNA"/>
</dbReference>
<keyword evidence="3 6" id="KW-0238">DNA-binding</keyword>
<dbReference type="PROSITE" id="PS50931">
    <property type="entry name" value="HTH_LYSR"/>
    <property type="match status" value="1"/>
</dbReference>
<dbReference type="InterPro" id="IPR050950">
    <property type="entry name" value="HTH-type_LysR_regulators"/>
</dbReference>
<dbReference type="PANTHER" id="PTHR30419">
    <property type="entry name" value="HTH-TYPE TRANSCRIPTIONAL REGULATOR YBHD"/>
    <property type="match status" value="1"/>
</dbReference>
<evidence type="ECO:0000259" key="5">
    <source>
        <dbReference type="PROSITE" id="PS50931"/>
    </source>
</evidence>
<dbReference type="Pfam" id="PF00126">
    <property type="entry name" value="HTH_1"/>
    <property type="match status" value="1"/>
</dbReference>
<evidence type="ECO:0000313" key="6">
    <source>
        <dbReference type="EMBL" id="SDN95971.1"/>
    </source>
</evidence>
<dbReference type="Gene3D" id="3.40.190.290">
    <property type="match status" value="1"/>
</dbReference>
<dbReference type="RefSeq" id="WP_084314756.1">
    <property type="nucleotide sequence ID" value="NZ_FNIJ01000006.1"/>
</dbReference>
<gene>
    <name evidence="6" type="ORF">SAMN05216193_106264</name>
</gene>
<comment type="similarity">
    <text evidence="1">Belongs to the LysR transcriptional regulatory family.</text>
</comment>
<dbReference type="PANTHER" id="PTHR30419:SF30">
    <property type="entry name" value="LYSR FAMILY TRANSCRIPTIONAL REGULATOR"/>
    <property type="match status" value="1"/>
</dbReference>
<dbReference type="Pfam" id="PF03466">
    <property type="entry name" value="LysR_substrate"/>
    <property type="match status" value="1"/>
</dbReference>
<dbReference type="InterPro" id="IPR036390">
    <property type="entry name" value="WH_DNA-bd_sf"/>
</dbReference>
<feature type="domain" description="HTH lysR-type" evidence="5">
    <location>
        <begin position="1"/>
        <end position="59"/>
    </location>
</feature>
<dbReference type="FunFam" id="1.10.10.10:FF:000001">
    <property type="entry name" value="LysR family transcriptional regulator"/>
    <property type="match status" value="1"/>
</dbReference>
<dbReference type="GO" id="GO:0003677">
    <property type="term" value="F:DNA binding"/>
    <property type="evidence" value="ECO:0007669"/>
    <property type="project" value="UniProtKB-KW"/>
</dbReference>
<evidence type="ECO:0000256" key="3">
    <source>
        <dbReference type="ARBA" id="ARBA00023125"/>
    </source>
</evidence>
<dbReference type="SUPFAM" id="SSF46785">
    <property type="entry name" value="Winged helix' DNA-binding domain"/>
    <property type="match status" value="1"/>
</dbReference>
<dbReference type="InterPro" id="IPR005119">
    <property type="entry name" value="LysR_subst-bd"/>
</dbReference>
<dbReference type="GO" id="GO:0005829">
    <property type="term" value="C:cytosol"/>
    <property type="evidence" value="ECO:0007669"/>
    <property type="project" value="TreeGrafter"/>
</dbReference>
<dbReference type="GO" id="GO:0003700">
    <property type="term" value="F:DNA-binding transcription factor activity"/>
    <property type="evidence" value="ECO:0007669"/>
    <property type="project" value="InterPro"/>
</dbReference>
<proteinExistence type="inferred from homology"/>
<dbReference type="InterPro" id="IPR036388">
    <property type="entry name" value="WH-like_DNA-bd_sf"/>
</dbReference>
<dbReference type="InterPro" id="IPR000847">
    <property type="entry name" value="LysR_HTH_N"/>
</dbReference>
<dbReference type="SUPFAM" id="SSF53850">
    <property type="entry name" value="Periplasmic binding protein-like II"/>
    <property type="match status" value="1"/>
</dbReference>
<keyword evidence="2" id="KW-0805">Transcription regulation</keyword>
<evidence type="ECO:0000256" key="1">
    <source>
        <dbReference type="ARBA" id="ARBA00009437"/>
    </source>
</evidence>
<keyword evidence="7" id="KW-1185">Reference proteome</keyword>
<organism evidence="6 7">
    <name type="scientific">Pseudomonas jinjuensis</name>
    <dbReference type="NCBI Taxonomy" id="198616"/>
    <lineage>
        <taxon>Bacteria</taxon>
        <taxon>Pseudomonadati</taxon>
        <taxon>Pseudomonadota</taxon>
        <taxon>Gammaproteobacteria</taxon>
        <taxon>Pseudomonadales</taxon>
        <taxon>Pseudomonadaceae</taxon>
        <taxon>Pseudomonas</taxon>
    </lineage>
</organism>
<dbReference type="AlphaFoldDB" id="A0A1H0FN59"/>
<sequence>MNDLRQLRHFAALADHGHFARAAEAVSLSQPALSRSIQALESQLNCRLVDRNPRGVTLTAHGRLVLEHARRLLAGSRALDNAVQQLANLETGELRLGCGPLPAARLIPQTLARYSSAHPKVAVLLTIENWQVLHQRLLDDELELFVADCRELMDDPRLDIQPLQPHRIVLFCRPGHPLHGRARVTPEDLGGYPLAGPRLPPSALERLARTLGHVQSLGVQCDDVLLLKELVKGSDVVCVASWDVVARDVASGELATVRWPQPGEDGKRQGSAYGLVRHASRSLSPAASVFVEYLLREDQATQPAPQRQD</sequence>
<dbReference type="STRING" id="198616.SAMN05216193_106264"/>
<dbReference type="CDD" id="cd05466">
    <property type="entry name" value="PBP2_LTTR_substrate"/>
    <property type="match status" value="1"/>
</dbReference>